<dbReference type="EMBL" id="JAUFPN010000302">
    <property type="protein sequence ID" value="MDN3568717.1"/>
    <property type="molecule type" value="Genomic_DNA"/>
</dbReference>
<dbReference type="Pfam" id="PF21983">
    <property type="entry name" value="NikA-like"/>
    <property type="match status" value="1"/>
</dbReference>
<gene>
    <name evidence="2" type="primary">mobC</name>
    <name evidence="2" type="ORF">QWZ14_30445</name>
</gene>
<dbReference type="InterPro" id="IPR053842">
    <property type="entry name" value="NikA-like"/>
</dbReference>
<evidence type="ECO:0000313" key="3">
    <source>
        <dbReference type="Proteomes" id="UP001529369"/>
    </source>
</evidence>
<protein>
    <submittedName>
        <fullName evidence="2">Plasmid mobilization relaxosome protein MobC</fullName>
    </submittedName>
</protein>
<proteinExistence type="predicted"/>
<dbReference type="RefSeq" id="WP_290320831.1">
    <property type="nucleotide sequence ID" value="NZ_JAUFPN010000302.1"/>
</dbReference>
<name>A0ABT8AFX4_9PROT</name>
<feature type="region of interest" description="Disordered" evidence="1">
    <location>
        <begin position="1"/>
        <end position="22"/>
    </location>
</feature>
<keyword evidence="3" id="KW-1185">Reference proteome</keyword>
<sequence>MDSAPSSPTRKARSGSEKRQRADLAWMRLTPAERAQLDELAERAGMTVSAYMRHQCLGSAGPRAVRRPPVERAALAQLLGQLGKVGSNVNQIARALNTDRPLAYDITTTLAEIREAALSISATLRGKGA</sequence>
<organism evidence="2 3">
    <name type="scientific">Paeniroseomonas aquatica</name>
    <dbReference type="NCBI Taxonomy" id="373043"/>
    <lineage>
        <taxon>Bacteria</taxon>
        <taxon>Pseudomonadati</taxon>
        <taxon>Pseudomonadota</taxon>
        <taxon>Alphaproteobacteria</taxon>
        <taxon>Acetobacterales</taxon>
        <taxon>Acetobacteraceae</taxon>
        <taxon>Paeniroseomonas</taxon>
    </lineage>
</organism>
<evidence type="ECO:0000256" key="1">
    <source>
        <dbReference type="SAM" id="MobiDB-lite"/>
    </source>
</evidence>
<comment type="caution">
    <text evidence="2">The sequence shown here is derived from an EMBL/GenBank/DDBJ whole genome shotgun (WGS) entry which is preliminary data.</text>
</comment>
<evidence type="ECO:0000313" key="2">
    <source>
        <dbReference type="EMBL" id="MDN3568717.1"/>
    </source>
</evidence>
<accession>A0ABT8AFX4</accession>
<dbReference type="Proteomes" id="UP001529369">
    <property type="component" value="Unassembled WGS sequence"/>
</dbReference>
<reference evidence="3" key="1">
    <citation type="journal article" date="2019" name="Int. J. Syst. Evol. Microbiol.">
        <title>The Global Catalogue of Microorganisms (GCM) 10K type strain sequencing project: providing services to taxonomists for standard genome sequencing and annotation.</title>
        <authorList>
            <consortium name="The Broad Institute Genomics Platform"/>
            <consortium name="The Broad Institute Genome Sequencing Center for Infectious Disease"/>
            <person name="Wu L."/>
            <person name="Ma J."/>
        </authorList>
    </citation>
    <scope>NUCLEOTIDE SEQUENCE [LARGE SCALE GENOMIC DNA]</scope>
    <source>
        <strain evidence="3">CECT 7131</strain>
    </source>
</reference>